<dbReference type="KEGG" id="saca:FFV09_18805"/>
<keyword evidence="2" id="KW-1185">Reference proteome</keyword>
<reference evidence="1 2" key="1">
    <citation type="submission" date="2019-06" db="EMBL/GenBank/DDBJ databases">
        <title>Saccharibacillus brassicae sp. nov., an endophytic bacterium isolated from Chinese cabbage seeds (Brassica pekinensis).</title>
        <authorList>
            <person name="Jiang L."/>
            <person name="Lee J."/>
            <person name="Kim S.W."/>
        </authorList>
    </citation>
    <scope>NUCLEOTIDE SEQUENCE [LARGE SCALE GENOMIC DNA]</scope>
    <source>
        <strain evidence="2">KCTC 43072 / ATSA2</strain>
    </source>
</reference>
<protein>
    <submittedName>
        <fullName evidence="1">Uncharacterized protein</fullName>
    </submittedName>
</protein>
<organism evidence="1 2">
    <name type="scientific">Saccharibacillus brassicae</name>
    <dbReference type="NCBI Taxonomy" id="2583377"/>
    <lineage>
        <taxon>Bacteria</taxon>
        <taxon>Bacillati</taxon>
        <taxon>Bacillota</taxon>
        <taxon>Bacilli</taxon>
        <taxon>Bacillales</taxon>
        <taxon>Paenibacillaceae</taxon>
        <taxon>Saccharibacillus</taxon>
    </lineage>
</organism>
<evidence type="ECO:0000313" key="1">
    <source>
        <dbReference type="EMBL" id="QDH22710.1"/>
    </source>
</evidence>
<gene>
    <name evidence="1" type="ORF">FFV09_18805</name>
</gene>
<accession>A0A4Y6V1S5</accession>
<dbReference type="Proteomes" id="UP000316968">
    <property type="component" value="Chromosome"/>
</dbReference>
<evidence type="ECO:0000313" key="2">
    <source>
        <dbReference type="Proteomes" id="UP000316968"/>
    </source>
</evidence>
<dbReference type="AlphaFoldDB" id="A0A4Y6V1S5"/>
<proteinExistence type="predicted"/>
<sequence length="71" mass="8668">MNRPLERKTRFFNEDSGGWRDVRVTLLYIRYVFYAMMRAAVRKDTSRHAYLMAQIDLLRTKIDDEKKIRIQ</sequence>
<dbReference type="RefSeq" id="WP_141449251.1">
    <property type="nucleotide sequence ID" value="NZ_CP041217.1"/>
</dbReference>
<dbReference type="EMBL" id="CP041217">
    <property type="protein sequence ID" value="QDH22710.1"/>
    <property type="molecule type" value="Genomic_DNA"/>
</dbReference>
<name>A0A4Y6V1S5_SACBS</name>